<sequence length="424" mass="48145">MHSRRKFFSHMGTVAGTLATLPFFQSDSGKALLEALARQPDATDEDFWRLIQQAYTVSPTILNLNNGGVSPSPKVVQEAVERYNRLSNEAPSYYMWRILDNGREPLRAQLAGLLGSSPEEVAINRNASEALETVIFGLQLKAGDEVVLSKYDYPNMMNAWKQRAHRDGVVLKWVDLDLPMEEESAIAERYISQFTDKTRVVHLTHMINWNGQVLPVRTIAEQARARGIDVMVDAAHSFVHLDFKVEELQCDYLGTSLHKWLCAPFGSGLLYVRQPKIETIYPLFAAPEPDSSDIRKFEHLGTRSFAIEQAIGQAVQFHKLIGSARKEARLKYLRTYWLDQVRDLPGFRSYTPENPDLAGAIANVGFGNRDAGELYDHLFKKYKIHTVPIKWEGINGVRITPNVYTLTEDLDRLVFAIKDYVWSN</sequence>
<dbReference type="AlphaFoldDB" id="A0A098S9C2"/>
<dbReference type="EMBL" id="JPOS01000034">
    <property type="protein sequence ID" value="KGE87692.1"/>
    <property type="molecule type" value="Genomic_DNA"/>
</dbReference>
<keyword evidence="1" id="KW-0663">Pyridoxal phosphate</keyword>
<dbReference type="PANTHER" id="PTHR43092">
    <property type="entry name" value="L-CYSTEINE DESULFHYDRASE"/>
    <property type="match status" value="1"/>
</dbReference>
<dbReference type="InterPro" id="IPR000192">
    <property type="entry name" value="Aminotrans_V_dom"/>
</dbReference>
<gene>
    <name evidence="3" type="ORF">IX84_14275</name>
</gene>
<evidence type="ECO:0000313" key="4">
    <source>
        <dbReference type="Proteomes" id="UP000029736"/>
    </source>
</evidence>
<proteinExistence type="predicted"/>
<accession>A0A098S9C2</accession>
<organism evidence="3 4">
    <name type="scientific">Phaeodactylibacter xiamenensis</name>
    <dbReference type="NCBI Taxonomy" id="1524460"/>
    <lineage>
        <taxon>Bacteria</taxon>
        <taxon>Pseudomonadati</taxon>
        <taxon>Bacteroidota</taxon>
        <taxon>Saprospiria</taxon>
        <taxon>Saprospirales</taxon>
        <taxon>Haliscomenobacteraceae</taxon>
        <taxon>Phaeodactylibacter</taxon>
    </lineage>
</organism>
<comment type="caution">
    <text evidence="3">The sequence shown here is derived from an EMBL/GenBank/DDBJ whole genome shotgun (WGS) entry which is preliminary data.</text>
</comment>
<dbReference type="Proteomes" id="UP000029736">
    <property type="component" value="Unassembled WGS sequence"/>
</dbReference>
<protein>
    <submittedName>
        <fullName evidence="3">Aminotransferase V</fullName>
    </submittedName>
</protein>
<dbReference type="InterPro" id="IPR015421">
    <property type="entry name" value="PyrdxlP-dep_Trfase_major"/>
</dbReference>
<dbReference type="Gene3D" id="3.40.640.10">
    <property type="entry name" value="Type I PLP-dependent aspartate aminotransferase-like (Major domain)"/>
    <property type="match status" value="1"/>
</dbReference>
<dbReference type="STRING" id="1524460.IX84_14275"/>
<dbReference type="Gene3D" id="3.90.1150.10">
    <property type="entry name" value="Aspartate Aminotransferase, domain 1"/>
    <property type="match status" value="1"/>
</dbReference>
<dbReference type="OrthoDB" id="9804366at2"/>
<dbReference type="InterPro" id="IPR015422">
    <property type="entry name" value="PyrdxlP-dep_Trfase_small"/>
</dbReference>
<dbReference type="PANTHER" id="PTHR43092:SF6">
    <property type="entry name" value="BLR1280 PROTEIN"/>
    <property type="match status" value="1"/>
</dbReference>
<evidence type="ECO:0000259" key="2">
    <source>
        <dbReference type="Pfam" id="PF00266"/>
    </source>
</evidence>
<feature type="domain" description="Aminotransferase class V" evidence="2">
    <location>
        <begin position="65"/>
        <end position="384"/>
    </location>
</feature>
<dbReference type="InterPro" id="IPR015424">
    <property type="entry name" value="PyrdxlP-dep_Trfase"/>
</dbReference>
<dbReference type="GO" id="GO:0008483">
    <property type="term" value="F:transaminase activity"/>
    <property type="evidence" value="ECO:0007669"/>
    <property type="project" value="UniProtKB-KW"/>
</dbReference>
<evidence type="ECO:0000256" key="1">
    <source>
        <dbReference type="ARBA" id="ARBA00022898"/>
    </source>
</evidence>
<reference evidence="3 4" key="1">
    <citation type="journal article" date="2014" name="Int. J. Syst. Evol. Microbiol.">
        <title>Phaeodactylibacter xiamenensis gen. nov., sp. nov., a member of the family Saprospiraceae isolated from the marine alga Phaeodactylum tricornutum.</title>
        <authorList>
            <person name="Chen Z.Jr."/>
            <person name="Lei X."/>
            <person name="Lai Q."/>
            <person name="Li Y."/>
            <person name="Zhang B."/>
            <person name="Zhang J."/>
            <person name="Zhang H."/>
            <person name="Yang L."/>
            <person name="Zheng W."/>
            <person name="Tian Y."/>
            <person name="Yu Z."/>
            <person name="Xu H.Jr."/>
            <person name="Zheng T."/>
        </authorList>
    </citation>
    <scope>NUCLEOTIDE SEQUENCE [LARGE SCALE GENOMIC DNA]</scope>
    <source>
        <strain evidence="3 4">KD52</strain>
    </source>
</reference>
<keyword evidence="4" id="KW-1185">Reference proteome</keyword>
<evidence type="ECO:0000313" key="3">
    <source>
        <dbReference type="EMBL" id="KGE87692.1"/>
    </source>
</evidence>
<dbReference type="RefSeq" id="WP_044221563.1">
    <property type="nucleotide sequence ID" value="NZ_JBKAGJ010000029.1"/>
</dbReference>
<dbReference type="Pfam" id="PF00266">
    <property type="entry name" value="Aminotran_5"/>
    <property type="match status" value="1"/>
</dbReference>
<dbReference type="SUPFAM" id="SSF53383">
    <property type="entry name" value="PLP-dependent transferases"/>
    <property type="match status" value="1"/>
</dbReference>
<keyword evidence="3" id="KW-0032">Aminotransferase</keyword>
<name>A0A098S9C2_9BACT</name>
<keyword evidence="3" id="KW-0808">Transferase</keyword>